<comment type="similarity">
    <text evidence="1">Belongs to the short-chain dehydrogenases/reductases (SDR) family.</text>
</comment>
<dbReference type="AlphaFoldDB" id="A0A7K0D780"/>
<dbReference type="GO" id="GO:0016491">
    <property type="term" value="F:oxidoreductase activity"/>
    <property type="evidence" value="ECO:0007669"/>
    <property type="project" value="UniProtKB-KW"/>
</dbReference>
<evidence type="ECO:0000313" key="4">
    <source>
        <dbReference type="Proteomes" id="UP000438448"/>
    </source>
</evidence>
<dbReference type="Proteomes" id="UP000438448">
    <property type="component" value="Unassembled WGS sequence"/>
</dbReference>
<dbReference type="PRINTS" id="PR00081">
    <property type="entry name" value="GDHRDH"/>
</dbReference>
<name>A0A7K0D780_9NOCA</name>
<keyword evidence="2 3" id="KW-0560">Oxidoreductase</keyword>
<dbReference type="PANTHER" id="PTHR24321">
    <property type="entry name" value="DEHYDROGENASES, SHORT CHAIN"/>
    <property type="match status" value="1"/>
</dbReference>
<evidence type="ECO:0000256" key="2">
    <source>
        <dbReference type="ARBA" id="ARBA00023002"/>
    </source>
</evidence>
<dbReference type="PROSITE" id="PS00061">
    <property type="entry name" value="ADH_SHORT"/>
    <property type="match status" value="1"/>
</dbReference>
<dbReference type="EC" id="1.-.-.-" evidence="3"/>
<dbReference type="Gene3D" id="3.40.50.720">
    <property type="entry name" value="NAD(P)-binding Rossmann-like Domain"/>
    <property type="match status" value="1"/>
</dbReference>
<reference evidence="3 4" key="1">
    <citation type="submission" date="2019-10" db="EMBL/GenBank/DDBJ databases">
        <title>Nocardia macrotermitis sp. nov. and Nocardia aurantia sp. nov., isolated from the gut of fungus growing-termite Macrotermes natalensis.</title>
        <authorList>
            <person name="Benndorf R."/>
            <person name="Schwitalla J."/>
            <person name="Martin K."/>
            <person name="De Beer W."/>
            <person name="Kaster A.-K."/>
            <person name="Vollmers J."/>
            <person name="Poulsen M."/>
            <person name="Beemelmanns C."/>
        </authorList>
    </citation>
    <scope>NUCLEOTIDE SEQUENCE [LARGE SCALE GENOMIC DNA]</scope>
    <source>
        <strain evidence="3 4">RB20</strain>
    </source>
</reference>
<comment type="caution">
    <text evidence="3">The sequence shown here is derived from an EMBL/GenBank/DDBJ whole genome shotgun (WGS) entry which is preliminary data.</text>
</comment>
<evidence type="ECO:0000256" key="1">
    <source>
        <dbReference type="ARBA" id="ARBA00006484"/>
    </source>
</evidence>
<protein>
    <submittedName>
        <fullName evidence="3">Putative oxidoreductase</fullName>
        <ecNumber evidence="3">1.-.-.-</ecNumber>
    </submittedName>
</protein>
<dbReference type="InterPro" id="IPR002347">
    <property type="entry name" value="SDR_fam"/>
</dbReference>
<organism evidence="3 4">
    <name type="scientific">Nocardia macrotermitis</name>
    <dbReference type="NCBI Taxonomy" id="2585198"/>
    <lineage>
        <taxon>Bacteria</taxon>
        <taxon>Bacillati</taxon>
        <taxon>Actinomycetota</taxon>
        <taxon>Actinomycetes</taxon>
        <taxon>Mycobacteriales</taxon>
        <taxon>Nocardiaceae</taxon>
        <taxon>Nocardia</taxon>
    </lineage>
</organism>
<dbReference type="FunFam" id="3.40.50.720:FF:000084">
    <property type="entry name" value="Short-chain dehydrogenase reductase"/>
    <property type="match status" value="1"/>
</dbReference>
<dbReference type="InterPro" id="IPR020904">
    <property type="entry name" value="Sc_DH/Rdtase_CS"/>
</dbReference>
<dbReference type="PANTHER" id="PTHR24321:SF14">
    <property type="entry name" value="SHORT-CHAIN TYPE DEHYDROGENASE_REDUCTASE BLR2146-RELATED"/>
    <property type="match status" value="1"/>
</dbReference>
<gene>
    <name evidence="3" type="ORF">NRB20_47180</name>
</gene>
<dbReference type="RefSeq" id="WP_153412493.1">
    <property type="nucleotide sequence ID" value="NZ_WEGK01000010.1"/>
</dbReference>
<proteinExistence type="inferred from homology"/>
<dbReference type="SUPFAM" id="SSF51735">
    <property type="entry name" value="NAD(P)-binding Rossmann-fold domains"/>
    <property type="match status" value="1"/>
</dbReference>
<accession>A0A7K0D780</accession>
<dbReference type="InterPro" id="IPR036291">
    <property type="entry name" value="NAD(P)-bd_dom_sf"/>
</dbReference>
<dbReference type="OrthoDB" id="7064009at2"/>
<dbReference type="EMBL" id="WEGK01000010">
    <property type="protein sequence ID" value="MQY21605.1"/>
    <property type="molecule type" value="Genomic_DNA"/>
</dbReference>
<dbReference type="Pfam" id="PF13561">
    <property type="entry name" value="adh_short_C2"/>
    <property type="match status" value="1"/>
</dbReference>
<evidence type="ECO:0000313" key="3">
    <source>
        <dbReference type="EMBL" id="MQY21605.1"/>
    </source>
</evidence>
<sequence length="256" mass="27013">MRGLREKAFVVAGGATGIGAGTAERLAAEGALVTVGDINLAGAEATVERIAKDGGRAIAVEFDLADDDSVRRMVDRTIAEFGAVHGLHNVGADLSPANLGRDKTLLETDLEVWQRTLDVNLLGYVRTCRAVLPHLLEQGGGAIVNTSSGTSLGGDASRVAYGASKAAVNQLTRHIAINWGKDGIRSNGVMPGLVMGETVQKQNDLELQRMFVSAARTTRLGRPDDLAGVVAFLLSDEAEWINGQMWFIGGGAHLRQ</sequence>
<dbReference type="CDD" id="cd05233">
    <property type="entry name" value="SDR_c"/>
    <property type="match status" value="1"/>
</dbReference>
<keyword evidence="4" id="KW-1185">Reference proteome</keyword>